<evidence type="ECO:0000313" key="1">
    <source>
        <dbReference type="EMBL" id="KAF3441149.1"/>
    </source>
</evidence>
<dbReference type="AlphaFoldDB" id="A0A8K0E7Z7"/>
<dbReference type="OrthoDB" id="1166063at2759"/>
<evidence type="ECO:0000313" key="2">
    <source>
        <dbReference type="Proteomes" id="UP000796880"/>
    </source>
</evidence>
<protein>
    <submittedName>
        <fullName evidence="1">Uncharacterized protein</fullName>
    </submittedName>
</protein>
<keyword evidence="2" id="KW-1185">Reference proteome</keyword>
<accession>A0A8K0E7Z7</accession>
<organism evidence="1 2">
    <name type="scientific">Rhamnella rubrinervis</name>
    <dbReference type="NCBI Taxonomy" id="2594499"/>
    <lineage>
        <taxon>Eukaryota</taxon>
        <taxon>Viridiplantae</taxon>
        <taxon>Streptophyta</taxon>
        <taxon>Embryophyta</taxon>
        <taxon>Tracheophyta</taxon>
        <taxon>Spermatophyta</taxon>
        <taxon>Magnoliopsida</taxon>
        <taxon>eudicotyledons</taxon>
        <taxon>Gunneridae</taxon>
        <taxon>Pentapetalae</taxon>
        <taxon>rosids</taxon>
        <taxon>fabids</taxon>
        <taxon>Rosales</taxon>
        <taxon>Rhamnaceae</taxon>
        <taxon>rhamnoid group</taxon>
        <taxon>Rhamneae</taxon>
        <taxon>Rhamnella</taxon>
    </lineage>
</organism>
<name>A0A8K0E7Z7_9ROSA</name>
<reference evidence="1" key="1">
    <citation type="submission" date="2020-03" db="EMBL/GenBank/DDBJ databases">
        <title>A high-quality chromosome-level genome assembly of a woody plant with both climbing and erect habits, Rhamnella rubrinervis.</title>
        <authorList>
            <person name="Lu Z."/>
            <person name="Yang Y."/>
            <person name="Zhu X."/>
            <person name="Sun Y."/>
        </authorList>
    </citation>
    <scope>NUCLEOTIDE SEQUENCE</scope>
    <source>
        <strain evidence="1">BYM</strain>
        <tissue evidence="1">Leaf</tissue>
    </source>
</reference>
<proteinExistence type="predicted"/>
<sequence length="185" mass="20643">MDPEVLLHLIQFLKDHRSTFTWSTDDMVGIDSGVISHKLNVDPTYKTMKKSRTKCWLKFIRGIAVIIREDPYQVIGIPRPRAYHLQALNGMTVRKVNYLSQLVLVLICSFIPDGVHYIHEGISGRGGCLLSLGVLLELFLIRGNFALLAALIFARLGGGPINLPGLEPSNHLPFGFKEGVLDPLR</sequence>
<gene>
    <name evidence="1" type="ORF">FNV43_RR15060</name>
</gene>
<dbReference type="Proteomes" id="UP000796880">
    <property type="component" value="Unassembled WGS sequence"/>
</dbReference>
<dbReference type="EMBL" id="VOIH02000007">
    <property type="protein sequence ID" value="KAF3441149.1"/>
    <property type="molecule type" value="Genomic_DNA"/>
</dbReference>
<comment type="caution">
    <text evidence="1">The sequence shown here is derived from an EMBL/GenBank/DDBJ whole genome shotgun (WGS) entry which is preliminary data.</text>
</comment>